<gene>
    <name evidence="2" type="ORF">EJB05_45101</name>
</gene>
<dbReference type="InterPro" id="IPR045249">
    <property type="entry name" value="HARBI1-like"/>
</dbReference>
<organism evidence="2 3">
    <name type="scientific">Eragrostis curvula</name>
    <name type="common">weeping love grass</name>
    <dbReference type="NCBI Taxonomy" id="38414"/>
    <lineage>
        <taxon>Eukaryota</taxon>
        <taxon>Viridiplantae</taxon>
        <taxon>Streptophyta</taxon>
        <taxon>Embryophyta</taxon>
        <taxon>Tracheophyta</taxon>
        <taxon>Spermatophyta</taxon>
        <taxon>Magnoliopsida</taxon>
        <taxon>Liliopsida</taxon>
        <taxon>Poales</taxon>
        <taxon>Poaceae</taxon>
        <taxon>PACMAD clade</taxon>
        <taxon>Chloridoideae</taxon>
        <taxon>Eragrostideae</taxon>
        <taxon>Eragrostidinae</taxon>
        <taxon>Eragrostis</taxon>
    </lineage>
</organism>
<dbReference type="Pfam" id="PF26138">
    <property type="entry name" value="DUF8040"/>
    <property type="match status" value="1"/>
</dbReference>
<keyword evidence="3" id="KW-1185">Reference proteome</keyword>
<dbReference type="EMBL" id="RWGY01000039">
    <property type="protein sequence ID" value="TVU11510.1"/>
    <property type="molecule type" value="Genomic_DNA"/>
</dbReference>
<evidence type="ECO:0000313" key="3">
    <source>
        <dbReference type="Proteomes" id="UP000324897"/>
    </source>
</evidence>
<proteinExistence type="predicted"/>
<dbReference type="AlphaFoldDB" id="A0A5J9TJG1"/>
<evidence type="ECO:0000313" key="2">
    <source>
        <dbReference type="EMBL" id="TVU11510.1"/>
    </source>
</evidence>
<name>A0A5J9TJG1_9POAL</name>
<dbReference type="PANTHER" id="PTHR22930">
    <property type="match status" value="1"/>
</dbReference>
<evidence type="ECO:0000259" key="1">
    <source>
        <dbReference type="Pfam" id="PF26138"/>
    </source>
</evidence>
<reference evidence="2 3" key="1">
    <citation type="journal article" date="2019" name="Sci. Rep.">
        <title>A high-quality genome of Eragrostis curvula grass provides insights into Poaceae evolution and supports new strategies to enhance forage quality.</title>
        <authorList>
            <person name="Carballo J."/>
            <person name="Santos B.A.C.M."/>
            <person name="Zappacosta D."/>
            <person name="Garbus I."/>
            <person name="Selva J.P."/>
            <person name="Gallo C.A."/>
            <person name="Diaz A."/>
            <person name="Albertini E."/>
            <person name="Caccamo M."/>
            <person name="Echenique V."/>
        </authorList>
    </citation>
    <scope>NUCLEOTIDE SEQUENCE [LARGE SCALE GENOMIC DNA]</scope>
    <source>
        <strain evidence="3">cv. Victoria</strain>
        <tissue evidence="2">Leaf</tissue>
    </source>
</reference>
<feature type="non-terminal residue" evidence="2">
    <location>
        <position position="1"/>
    </location>
</feature>
<accession>A0A5J9TJG1</accession>
<dbReference type="PANTHER" id="PTHR22930:SF259">
    <property type="entry name" value="OS08G0106900 PROTEIN"/>
    <property type="match status" value="1"/>
</dbReference>
<dbReference type="Gramene" id="TVU11510">
    <property type="protein sequence ID" value="TVU11510"/>
    <property type="gene ID" value="EJB05_45101"/>
</dbReference>
<feature type="non-terminal residue" evidence="2">
    <location>
        <position position="136"/>
    </location>
</feature>
<protein>
    <recommendedName>
        <fullName evidence="1">DUF8040 domain-containing protein</fullName>
    </recommendedName>
</protein>
<feature type="domain" description="DUF8040" evidence="1">
    <location>
        <begin position="1"/>
        <end position="70"/>
    </location>
</feature>
<dbReference type="OrthoDB" id="665395at2759"/>
<dbReference type="InterPro" id="IPR058353">
    <property type="entry name" value="DUF8040"/>
</dbReference>
<dbReference type="Proteomes" id="UP000324897">
    <property type="component" value="Chromosome 3"/>
</dbReference>
<sequence length="136" mass="15596">MEKFIFHRLVKCIRDSNLLKDRRNVFVEEQVAIFLYAVSKNSSNRTLQGQFQHSGETISRHFRAVLNALIRLSTSLIQLPPINIPFTVSSNPKFMPYFKDCIGAIDGTHIPISIAPKLQDPYRNRKGTLSQNVMLH</sequence>
<comment type="caution">
    <text evidence="2">The sequence shown here is derived from an EMBL/GenBank/DDBJ whole genome shotgun (WGS) entry which is preliminary data.</text>
</comment>